<evidence type="ECO:0000313" key="1">
    <source>
        <dbReference type="EMBL" id="MBO0477156.1"/>
    </source>
</evidence>
<reference evidence="1 2" key="1">
    <citation type="submission" date="2021-03" db="EMBL/GenBank/DDBJ databases">
        <title>Enterococcal diversity collection.</title>
        <authorList>
            <person name="Gilmore M.S."/>
            <person name="Schwartzman J."/>
            <person name="Van Tyne D."/>
            <person name="Martin M."/>
            <person name="Earl A.M."/>
            <person name="Manson A.L."/>
            <person name="Straub T."/>
            <person name="Salamzade R."/>
            <person name="Saavedra J."/>
            <person name="Lebreton F."/>
            <person name="Prichula J."/>
            <person name="Schaufler K."/>
            <person name="Gaca A."/>
            <person name="Sgardioli B."/>
            <person name="Wagenaar J."/>
            <person name="Strong T."/>
        </authorList>
    </citation>
    <scope>NUCLEOTIDE SEQUENCE [LARGE SCALE GENOMIC DNA]</scope>
    <source>
        <strain evidence="1 2">DIV0080</strain>
    </source>
</reference>
<dbReference type="Pfam" id="PF06249">
    <property type="entry name" value="EutQ"/>
    <property type="match status" value="1"/>
</dbReference>
<name>A0ABS3HWE8_9ENTE</name>
<dbReference type="InterPro" id="IPR011051">
    <property type="entry name" value="RmlC_Cupin_sf"/>
</dbReference>
<dbReference type="Proteomes" id="UP000664857">
    <property type="component" value="Unassembled WGS sequence"/>
</dbReference>
<dbReference type="Gene3D" id="2.60.120.10">
    <property type="entry name" value="Jelly Rolls"/>
    <property type="match status" value="1"/>
</dbReference>
<sequence length="187" mass="20938">MKKLISAEDITQCHKNGLDTLYVTKKTIVTDLARDLAEEYGVSIEVKEVADKQEVTTEDLILLLKEVLAIGVPSDPFKAVIDPSGTTVIDGDSVQLEQVSNRQDVSVLKRELMNDKSIKLGFLTFNGKNCPHQTSQEEVYYVMNGCFNMTINEKEYAVKQGDVVVIPKQTLVTWTSSEDVNLLYVNY</sequence>
<gene>
    <name evidence="1" type="ORF">DOK76_08735</name>
</gene>
<protein>
    <submittedName>
        <fullName evidence="1">DUF861 domain-containing protein</fullName>
    </submittedName>
</protein>
<evidence type="ECO:0000313" key="2">
    <source>
        <dbReference type="Proteomes" id="UP000664857"/>
    </source>
</evidence>
<dbReference type="PANTHER" id="PTHR36169">
    <property type="entry name" value="ETHANOLAMINE UTILIZATION PROTEIN EUTQ"/>
    <property type="match status" value="1"/>
</dbReference>
<proteinExistence type="predicted"/>
<dbReference type="InterPro" id="IPR014710">
    <property type="entry name" value="RmlC-like_jellyroll"/>
</dbReference>
<dbReference type="SUPFAM" id="SSF51182">
    <property type="entry name" value="RmlC-like cupins"/>
    <property type="match status" value="1"/>
</dbReference>
<dbReference type="PANTHER" id="PTHR36169:SF1">
    <property type="entry name" value="ACETATE KINASE EUTQ"/>
    <property type="match status" value="1"/>
</dbReference>
<keyword evidence="2" id="KW-1185">Reference proteome</keyword>
<dbReference type="RefSeq" id="WP_206966873.1">
    <property type="nucleotide sequence ID" value="NZ_JAFLVX010000021.1"/>
</dbReference>
<accession>A0ABS3HWE8</accession>
<dbReference type="EMBL" id="JAFLVX010000021">
    <property type="protein sequence ID" value="MBO0477156.1"/>
    <property type="molecule type" value="Genomic_DNA"/>
</dbReference>
<dbReference type="InterPro" id="IPR010424">
    <property type="entry name" value="EutQ"/>
</dbReference>
<organism evidence="1 2">
    <name type="scientific">Candidatus Vagococcus giribetii</name>
    <dbReference type="NCBI Taxonomy" id="2230876"/>
    <lineage>
        <taxon>Bacteria</taxon>
        <taxon>Bacillati</taxon>
        <taxon>Bacillota</taxon>
        <taxon>Bacilli</taxon>
        <taxon>Lactobacillales</taxon>
        <taxon>Enterococcaceae</taxon>
        <taxon>Vagococcus</taxon>
    </lineage>
</organism>
<comment type="caution">
    <text evidence="1">The sequence shown here is derived from an EMBL/GenBank/DDBJ whole genome shotgun (WGS) entry which is preliminary data.</text>
</comment>